<keyword evidence="1" id="KW-0479">Metal-binding</keyword>
<keyword evidence="4" id="KW-0805">Transcription regulation</keyword>
<feature type="transmembrane region" description="Helical" evidence="11">
    <location>
        <begin position="157"/>
        <end position="176"/>
    </location>
</feature>
<gene>
    <name evidence="13" type="ORF">TCM_026732</name>
</gene>
<organism evidence="13 14">
    <name type="scientific">Theobroma cacao</name>
    <name type="common">Cacao</name>
    <name type="synonym">Cocoa</name>
    <dbReference type="NCBI Taxonomy" id="3641"/>
    <lineage>
        <taxon>Eukaryota</taxon>
        <taxon>Viridiplantae</taxon>
        <taxon>Streptophyta</taxon>
        <taxon>Embryophyta</taxon>
        <taxon>Tracheophyta</taxon>
        <taxon>Spermatophyta</taxon>
        <taxon>Magnoliopsida</taxon>
        <taxon>eudicotyledons</taxon>
        <taxon>Gunneridae</taxon>
        <taxon>Pentapetalae</taxon>
        <taxon>rosids</taxon>
        <taxon>malvids</taxon>
        <taxon>Malvales</taxon>
        <taxon>Malvaceae</taxon>
        <taxon>Byttnerioideae</taxon>
        <taxon>Theobroma</taxon>
    </lineage>
</organism>
<keyword evidence="2 9" id="KW-0863">Zinc-finger</keyword>
<dbReference type="SUPFAM" id="SSF57716">
    <property type="entry name" value="Glucocorticoid receptor-like (DNA-binding domain)"/>
    <property type="match status" value="1"/>
</dbReference>
<dbReference type="PROSITE" id="PS50114">
    <property type="entry name" value="GATA_ZN_FINGER_2"/>
    <property type="match status" value="1"/>
</dbReference>
<dbReference type="Gramene" id="EOY11597">
    <property type="protein sequence ID" value="EOY11597"/>
    <property type="gene ID" value="TCM_026732"/>
</dbReference>
<dbReference type="EMBL" id="CM001883">
    <property type="protein sequence ID" value="EOY11597.1"/>
    <property type="molecule type" value="Genomic_DNA"/>
</dbReference>
<dbReference type="PROSITE" id="PS00344">
    <property type="entry name" value="GATA_ZN_FINGER_1"/>
    <property type="match status" value="1"/>
</dbReference>
<dbReference type="HOGENOM" id="CLU_060197_1_0_1"/>
<proteinExistence type="inferred from homology"/>
<keyword evidence="14" id="KW-1185">Reference proteome</keyword>
<comment type="similarity">
    <text evidence="7">Belongs to the type IV zinc-finger family. Class B subfamily.</text>
</comment>
<evidence type="ECO:0000256" key="8">
    <source>
        <dbReference type="ARBA" id="ARBA00037539"/>
    </source>
</evidence>
<evidence type="ECO:0000256" key="4">
    <source>
        <dbReference type="ARBA" id="ARBA00023015"/>
    </source>
</evidence>
<evidence type="ECO:0000256" key="11">
    <source>
        <dbReference type="SAM" id="Phobius"/>
    </source>
</evidence>
<dbReference type="GO" id="GO:0006355">
    <property type="term" value="P:regulation of DNA-templated transcription"/>
    <property type="evidence" value="ECO:0007669"/>
    <property type="project" value="InterPro"/>
</dbReference>
<dbReference type="Gene3D" id="3.30.50.10">
    <property type="entry name" value="Erythroid Transcription Factor GATA-1, subunit A"/>
    <property type="match status" value="1"/>
</dbReference>
<keyword evidence="11" id="KW-0472">Membrane</keyword>
<dbReference type="InterPro" id="IPR013088">
    <property type="entry name" value="Znf_NHR/GATA"/>
</dbReference>
<keyword evidence="6" id="KW-0804">Transcription</keyword>
<name>A0A061F4J3_THECC</name>
<dbReference type="InParanoid" id="A0A061F4J3"/>
<keyword evidence="11" id="KW-1133">Transmembrane helix</keyword>
<dbReference type="InterPro" id="IPR000679">
    <property type="entry name" value="Znf_GATA"/>
</dbReference>
<dbReference type="eggNOG" id="KOG1601">
    <property type="taxonomic scope" value="Eukaryota"/>
</dbReference>
<dbReference type="CDD" id="cd00202">
    <property type="entry name" value="ZnF_GATA"/>
    <property type="match status" value="1"/>
</dbReference>
<evidence type="ECO:0000256" key="2">
    <source>
        <dbReference type="ARBA" id="ARBA00022771"/>
    </source>
</evidence>
<comment type="function">
    <text evidence="8">Transcriptional regulator that specifically binds 5'-GATA-3' or 5'-GAT-3' motifs within gene promoters.</text>
</comment>
<protein>
    <submittedName>
        <fullName evidence="13">GATA transcription factor 15, putative</fullName>
    </submittedName>
</protein>
<dbReference type="PANTHER" id="PTHR47172:SF9">
    <property type="entry name" value="GATA TRANSCRIPTION FACTOR 23"/>
    <property type="match status" value="1"/>
</dbReference>
<evidence type="ECO:0000256" key="6">
    <source>
        <dbReference type="ARBA" id="ARBA00023163"/>
    </source>
</evidence>
<evidence type="ECO:0000256" key="7">
    <source>
        <dbReference type="ARBA" id="ARBA00024019"/>
    </source>
</evidence>
<sequence>MGVMDLREKKSLSEVVMMSENNKKFCTDCKTTKTPLWRGGPAGPKSLCNACGIRYRKKRRAMLGLNKGPEKKKERSQSSHSSSTTTTTSSASVATTNVGDKKPSGQLNGLSESVKMRLYALGSEVFLQRSSSSSLLSGVVKKQRCQRRRKLGEEEQAAFSLMALSCGSVFFSPLFLSEMQMPFDLDYCSLEN</sequence>
<feature type="domain" description="GATA-type" evidence="12">
    <location>
        <begin position="20"/>
        <end position="56"/>
    </location>
</feature>
<dbReference type="OMA" id="EDMMSES"/>
<dbReference type="AlphaFoldDB" id="A0A061F4J3"/>
<dbReference type="SMART" id="SM00401">
    <property type="entry name" value="ZnF_GATA"/>
    <property type="match status" value="1"/>
</dbReference>
<feature type="compositionally biased region" description="Low complexity" evidence="10">
    <location>
        <begin position="78"/>
        <end position="96"/>
    </location>
</feature>
<evidence type="ECO:0000313" key="13">
    <source>
        <dbReference type="EMBL" id="EOY11597.1"/>
    </source>
</evidence>
<evidence type="ECO:0000256" key="5">
    <source>
        <dbReference type="ARBA" id="ARBA00023125"/>
    </source>
</evidence>
<dbReference type="Proteomes" id="UP000026915">
    <property type="component" value="Chromosome 5"/>
</dbReference>
<dbReference type="PANTHER" id="PTHR47172">
    <property type="entry name" value="OS01G0976800 PROTEIN"/>
    <property type="match status" value="1"/>
</dbReference>
<keyword evidence="11" id="KW-0812">Transmembrane</keyword>
<evidence type="ECO:0000259" key="12">
    <source>
        <dbReference type="PROSITE" id="PS50114"/>
    </source>
</evidence>
<accession>A0A061F4J3</accession>
<feature type="compositionally biased region" description="Basic and acidic residues" evidence="10">
    <location>
        <begin position="68"/>
        <end position="77"/>
    </location>
</feature>
<dbReference type="GO" id="GO:0000976">
    <property type="term" value="F:transcription cis-regulatory region binding"/>
    <property type="evidence" value="ECO:0000318"/>
    <property type="project" value="GO_Central"/>
</dbReference>
<evidence type="ECO:0000256" key="10">
    <source>
        <dbReference type="SAM" id="MobiDB-lite"/>
    </source>
</evidence>
<evidence type="ECO:0000256" key="1">
    <source>
        <dbReference type="ARBA" id="ARBA00022723"/>
    </source>
</evidence>
<dbReference type="GO" id="GO:0048527">
    <property type="term" value="P:lateral root development"/>
    <property type="evidence" value="ECO:0000318"/>
    <property type="project" value="GO_Central"/>
</dbReference>
<evidence type="ECO:0000256" key="3">
    <source>
        <dbReference type="ARBA" id="ARBA00022833"/>
    </source>
</evidence>
<dbReference type="GO" id="GO:0008270">
    <property type="term" value="F:zinc ion binding"/>
    <property type="evidence" value="ECO:0007669"/>
    <property type="project" value="UniProtKB-KW"/>
</dbReference>
<dbReference type="Pfam" id="PF00320">
    <property type="entry name" value="GATA"/>
    <property type="match status" value="1"/>
</dbReference>
<evidence type="ECO:0000313" key="14">
    <source>
        <dbReference type="Proteomes" id="UP000026915"/>
    </source>
</evidence>
<evidence type="ECO:0000256" key="9">
    <source>
        <dbReference type="PROSITE-ProRule" id="PRU00094"/>
    </source>
</evidence>
<keyword evidence="5" id="KW-0238">DNA-binding</keyword>
<keyword evidence="3" id="KW-0862">Zinc</keyword>
<feature type="region of interest" description="Disordered" evidence="10">
    <location>
        <begin position="61"/>
        <end position="108"/>
    </location>
</feature>
<reference evidence="13 14" key="1">
    <citation type="journal article" date="2013" name="Genome Biol.">
        <title>The genome sequence of the most widely cultivated cacao type and its use to identify candidate genes regulating pod color.</title>
        <authorList>
            <person name="Motamayor J.C."/>
            <person name="Mockaitis K."/>
            <person name="Schmutz J."/>
            <person name="Haiminen N."/>
            <person name="Iii D.L."/>
            <person name="Cornejo O."/>
            <person name="Findley S.D."/>
            <person name="Zheng P."/>
            <person name="Utro F."/>
            <person name="Royaert S."/>
            <person name="Saski C."/>
            <person name="Jenkins J."/>
            <person name="Podicheti R."/>
            <person name="Zhao M."/>
            <person name="Scheffler B.E."/>
            <person name="Stack J.C."/>
            <person name="Feltus F.A."/>
            <person name="Mustiga G.M."/>
            <person name="Amores F."/>
            <person name="Phillips W."/>
            <person name="Marelli J.P."/>
            <person name="May G.D."/>
            <person name="Shapiro H."/>
            <person name="Ma J."/>
            <person name="Bustamante C.D."/>
            <person name="Schnell R.J."/>
            <person name="Main D."/>
            <person name="Gilbert D."/>
            <person name="Parida L."/>
            <person name="Kuhn D.N."/>
        </authorList>
    </citation>
    <scope>NUCLEOTIDE SEQUENCE [LARGE SCALE GENOMIC DNA]</scope>
    <source>
        <strain evidence="14">cv. Matina 1-6</strain>
    </source>
</reference>